<feature type="compositionally biased region" description="Low complexity" evidence="1">
    <location>
        <begin position="1"/>
        <end position="13"/>
    </location>
</feature>
<gene>
    <name evidence="2" type="ORF">GBAR_LOCUS4220</name>
</gene>
<proteinExistence type="predicted"/>
<dbReference type="EMBL" id="CASHTH010000611">
    <property type="protein sequence ID" value="CAI8005427.1"/>
    <property type="molecule type" value="Genomic_DNA"/>
</dbReference>
<sequence>MIACTAPAAQEPEASPPSASPETMATRAPAMEPPPLGEFNEQRQSVNEAWDQIHDDFDQWRADLTMCHPTTMTEALGGFAIEFNSVTEAARDLTRTKTTGEFADTLITAAENEETAFRQLRDRWQPGNVSLFENVETQRNLASQAQRQAKDMALELRATLEETADPEEIEEFTEAFEAIQQDWEDAHSEYGKLSDGAADDEISDVIEALGALTKKVEAIAADVDELPSLKGGKDAIKALEKAAEAEVEAFSAAAESSTGEEEGAKLPDGEEEEAKLPDLKDIDASVKVSEDALEALADVIDDVSVEDTADALADITVFDLEYDRLLQTWDKFHSDYNDWRGDDGGCDRVEVLESLSEFSAGIDAVGDGVRSLPQSGYLQPVHRVLVEAIEGEEEAFRSLRDTWQPFTLDALRAVDRARTMSDTRRGAADIIIVELENRF</sequence>
<dbReference type="Proteomes" id="UP001174909">
    <property type="component" value="Unassembled WGS sequence"/>
</dbReference>
<reference evidence="2" key="1">
    <citation type="submission" date="2023-03" db="EMBL/GenBank/DDBJ databases">
        <authorList>
            <person name="Steffen K."/>
            <person name="Cardenas P."/>
        </authorList>
    </citation>
    <scope>NUCLEOTIDE SEQUENCE</scope>
</reference>
<protein>
    <submittedName>
        <fullName evidence="2">Uncharacterized protein</fullName>
    </submittedName>
</protein>
<feature type="region of interest" description="Disordered" evidence="1">
    <location>
        <begin position="249"/>
        <end position="277"/>
    </location>
</feature>
<keyword evidence="3" id="KW-1185">Reference proteome</keyword>
<feature type="compositionally biased region" description="Basic and acidic residues" evidence="1">
    <location>
        <begin position="262"/>
        <end position="277"/>
    </location>
</feature>
<evidence type="ECO:0000256" key="1">
    <source>
        <dbReference type="SAM" id="MobiDB-lite"/>
    </source>
</evidence>
<feature type="region of interest" description="Disordered" evidence="1">
    <location>
        <begin position="1"/>
        <end position="45"/>
    </location>
</feature>
<evidence type="ECO:0000313" key="3">
    <source>
        <dbReference type="Proteomes" id="UP001174909"/>
    </source>
</evidence>
<accession>A0AA35W9X2</accession>
<dbReference type="AlphaFoldDB" id="A0AA35W9X2"/>
<organism evidence="2 3">
    <name type="scientific">Geodia barretti</name>
    <name type="common">Barrett's horny sponge</name>
    <dbReference type="NCBI Taxonomy" id="519541"/>
    <lineage>
        <taxon>Eukaryota</taxon>
        <taxon>Metazoa</taxon>
        <taxon>Porifera</taxon>
        <taxon>Demospongiae</taxon>
        <taxon>Heteroscleromorpha</taxon>
        <taxon>Tetractinellida</taxon>
        <taxon>Astrophorina</taxon>
        <taxon>Geodiidae</taxon>
        <taxon>Geodia</taxon>
    </lineage>
</organism>
<comment type="caution">
    <text evidence="2">The sequence shown here is derived from an EMBL/GenBank/DDBJ whole genome shotgun (WGS) entry which is preliminary data.</text>
</comment>
<name>A0AA35W9X2_GEOBA</name>
<evidence type="ECO:0000313" key="2">
    <source>
        <dbReference type="EMBL" id="CAI8005427.1"/>
    </source>
</evidence>